<evidence type="ECO:0000313" key="2">
    <source>
        <dbReference type="EMBL" id="SEP99963.1"/>
    </source>
</evidence>
<dbReference type="RefSeq" id="WP_006257716.1">
    <property type="nucleotide sequence ID" value="NZ_FOFY01000001.1"/>
</dbReference>
<dbReference type="EMBL" id="FOFY01000001">
    <property type="protein sequence ID" value="SEP99963.1"/>
    <property type="molecule type" value="Genomic_DNA"/>
</dbReference>
<keyword evidence="3" id="KW-1185">Reference proteome</keyword>
<dbReference type="AlphaFoldDB" id="A0AAJ4W3E1"/>
<sequence length="43" mass="4572">MGYQEIIAYAIVIIALGYIIKKGFWKNKTNKKGSCGGGSCGCS</sequence>
<reference evidence="2 3" key="1">
    <citation type="submission" date="2016-10" db="EMBL/GenBank/DDBJ databases">
        <authorList>
            <person name="Varghese N."/>
            <person name="Submissions S."/>
        </authorList>
    </citation>
    <scope>NUCLEOTIDE SEQUENCE [LARGE SCALE GENOMIC DNA]</scope>
    <source>
        <strain evidence="3">DSM 19823 / KCTC 23066 / CCTCC M 208030 / D25</strain>
    </source>
</reference>
<evidence type="ECO:0000313" key="3">
    <source>
        <dbReference type="Proteomes" id="UP000183496"/>
    </source>
</evidence>
<feature type="transmembrane region" description="Helical" evidence="1">
    <location>
        <begin position="6"/>
        <end position="24"/>
    </location>
</feature>
<comment type="caution">
    <text evidence="2">The sequence shown here is derived from an EMBL/GenBank/DDBJ whole genome shotgun (WGS) entry which is preliminary data.</text>
</comment>
<organism evidence="2 3">
    <name type="scientific">Myroides profundi</name>
    <dbReference type="NCBI Taxonomy" id="480520"/>
    <lineage>
        <taxon>Bacteria</taxon>
        <taxon>Pseudomonadati</taxon>
        <taxon>Bacteroidota</taxon>
        <taxon>Flavobacteriia</taxon>
        <taxon>Flavobacteriales</taxon>
        <taxon>Flavobacteriaceae</taxon>
        <taxon>Myroides</taxon>
    </lineage>
</organism>
<dbReference type="Pfam" id="PF12669">
    <property type="entry name" value="FeoB_associated"/>
    <property type="match status" value="1"/>
</dbReference>
<keyword evidence="1" id="KW-0812">Transmembrane</keyword>
<gene>
    <name evidence="2" type="ORF">SAMN04488089_101286</name>
</gene>
<keyword evidence="1" id="KW-0472">Membrane</keyword>
<dbReference type="KEGG" id="mpw:MPR_0207"/>
<evidence type="ECO:0008006" key="4">
    <source>
        <dbReference type="Google" id="ProtNLM"/>
    </source>
</evidence>
<accession>A0AAJ4W3E1</accession>
<evidence type="ECO:0000256" key="1">
    <source>
        <dbReference type="SAM" id="Phobius"/>
    </source>
</evidence>
<name>A0AAJ4W3E1_MYRPR</name>
<proteinExistence type="predicted"/>
<protein>
    <recommendedName>
        <fullName evidence="4">FeoB-associated Cys-rich membrane protein</fullName>
    </recommendedName>
</protein>
<keyword evidence="1" id="KW-1133">Transmembrane helix</keyword>
<dbReference type="Proteomes" id="UP000183496">
    <property type="component" value="Unassembled WGS sequence"/>
</dbReference>
<dbReference type="GeneID" id="66974437"/>